<feature type="region of interest" description="Disordered" evidence="2">
    <location>
        <begin position="521"/>
        <end position="549"/>
    </location>
</feature>
<dbReference type="SUPFAM" id="SSF158745">
    <property type="entry name" value="LanC-like"/>
    <property type="match status" value="1"/>
</dbReference>
<dbReference type="EMBL" id="JAPEVG010000068">
    <property type="protein sequence ID" value="KAJ8488071.1"/>
    <property type="molecule type" value="Genomic_DNA"/>
</dbReference>
<feature type="binding site" evidence="1">
    <location>
        <position position="403"/>
    </location>
    <ligand>
        <name>Zn(2+)</name>
        <dbReference type="ChEBI" id="CHEBI:29105"/>
    </ligand>
</feature>
<reference evidence="3" key="1">
    <citation type="submission" date="2022-11" db="EMBL/GenBank/DDBJ databases">
        <title>Genome Sequence of Cubamyces cubensis.</title>
        <authorList>
            <person name="Buettner E."/>
        </authorList>
    </citation>
    <scope>NUCLEOTIDE SEQUENCE</scope>
    <source>
        <strain evidence="3">MPL-01</strain>
    </source>
</reference>
<sequence>MSTTFAPARYIPHADAPPTDLKAVRHRIQDALIENVDRVHRHPSSHPKVYVGSAGEIIMDMRAFAAVPSHPFPNTPTSSLIVVPFHEPRHGNHVSYLETSIGPATLVIVRQLRLRQNPDSNAHKHARRGRLDSEVLEELELQETWRAAVDLINGAIETATAEELDEDGCEVLYGRAGLLYALILLRSELLITTNYLSHAGKPADRVVRDVEALCSDENIQALVDDIIKRGELGARRYQEELEESEWPRAPPLMWKWHGSRYLGAAHGVAGILHELLHAPSKIIAPHWQKIISTVEWLLTIQDPLGNWPSKASRHMPSISGGAATNQESKRLGVDEEHDDALVQWCHGATGFLIFFSALLRRAAQSPETCPLSPTLRETIVATMKRAGELVYTRGFLRKGVGLCHGVGGSVYALLAVSEVLDSPLPTHTTPASHPHSLSHSLSLHHKDTSATVDAHELLQHKPWLMRAVHLADLATGYQAMTQKGQMAVPERPYSLYEGVAGMCCAWAEVLMRLPSGVNGSGNGSGANGNGEKWQGRGGMPGFDDITLLE</sequence>
<name>A0AAD7TXK0_9APHY</name>
<keyword evidence="4" id="KW-1185">Reference proteome</keyword>
<organism evidence="3 4">
    <name type="scientific">Trametes cubensis</name>
    <dbReference type="NCBI Taxonomy" id="1111947"/>
    <lineage>
        <taxon>Eukaryota</taxon>
        <taxon>Fungi</taxon>
        <taxon>Dikarya</taxon>
        <taxon>Basidiomycota</taxon>
        <taxon>Agaricomycotina</taxon>
        <taxon>Agaricomycetes</taxon>
        <taxon>Polyporales</taxon>
        <taxon>Polyporaceae</taxon>
        <taxon>Trametes</taxon>
    </lineage>
</organism>
<dbReference type="GO" id="GO:0031179">
    <property type="term" value="P:peptide modification"/>
    <property type="evidence" value="ECO:0007669"/>
    <property type="project" value="InterPro"/>
</dbReference>
<dbReference type="Pfam" id="PF05147">
    <property type="entry name" value="LANC_like"/>
    <property type="match status" value="1"/>
</dbReference>
<dbReference type="GO" id="GO:0046872">
    <property type="term" value="F:metal ion binding"/>
    <property type="evidence" value="ECO:0007669"/>
    <property type="project" value="UniProtKB-KW"/>
</dbReference>
<dbReference type="SMART" id="SM01260">
    <property type="entry name" value="LANC_like"/>
    <property type="match status" value="1"/>
</dbReference>
<evidence type="ECO:0008006" key="5">
    <source>
        <dbReference type="Google" id="ProtNLM"/>
    </source>
</evidence>
<dbReference type="Proteomes" id="UP001215151">
    <property type="component" value="Unassembled WGS sequence"/>
</dbReference>
<evidence type="ECO:0000313" key="4">
    <source>
        <dbReference type="Proteomes" id="UP001215151"/>
    </source>
</evidence>
<accession>A0AAD7TXK0</accession>
<gene>
    <name evidence="3" type="ORF">ONZ51_g3790</name>
</gene>
<dbReference type="PRINTS" id="PR01950">
    <property type="entry name" value="LANCSUPER"/>
</dbReference>
<keyword evidence="1" id="KW-0862">Zinc</keyword>
<protein>
    <recommendedName>
        <fullName evidence="5">LanC-like protein 2</fullName>
    </recommendedName>
</protein>
<comment type="caution">
    <text evidence="3">The sequence shown here is derived from an EMBL/GenBank/DDBJ whole genome shotgun (WGS) entry which is preliminary data.</text>
</comment>
<dbReference type="AlphaFoldDB" id="A0AAD7TXK0"/>
<proteinExistence type="predicted"/>
<evidence type="ECO:0000313" key="3">
    <source>
        <dbReference type="EMBL" id="KAJ8488071.1"/>
    </source>
</evidence>
<feature type="binding site" evidence="1">
    <location>
        <position position="404"/>
    </location>
    <ligand>
        <name>Zn(2+)</name>
        <dbReference type="ChEBI" id="CHEBI:29105"/>
    </ligand>
</feature>
<dbReference type="GO" id="GO:0005886">
    <property type="term" value="C:plasma membrane"/>
    <property type="evidence" value="ECO:0007669"/>
    <property type="project" value="TreeGrafter"/>
</dbReference>
<keyword evidence="1" id="KW-0479">Metal-binding</keyword>
<dbReference type="InterPro" id="IPR007822">
    <property type="entry name" value="LANC-like"/>
</dbReference>
<evidence type="ECO:0000256" key="1">
    <source>
        <dbReference type="PIRSR" id="PIRSR607822-1"/>
    </source>
</evidence>
<dbReference type="PANTHER" id="PTHR12736:SF7">
    <property type="entry name" value="LANC-LIKE PROTEIN 3"/>
    <property type="match status" value="1"/>
</dbReference>
<dbReference type="Gene3D" id="1.50.10.10">
    <property type="match status" value="2"/>
</dbReference>
<dbReference type="CDD" id="cd04794">
    <property type="entry name" value="euk_LANCL"/>
    <property type="match status" value="1"/>
</dbReference>
<dbReference type="PANTHER" id="PTHR12736">
    <property type="entry name" value="LANC-LIKE PROTEIN"/>
    <property type="match status" value="1"/>
</dbReference>
<feature type="binding site" evidence="1">
    <location>
        <position position="345"/>
    </location>
    <ligand>
        <name>Zn(2+)</name>
        <dbReference type="ChEBI" id="CHEBI:29105"/>
    </ligand>
</feature>
<dbReference type="GO" id="GO:0005975">
    <property type="term" value="P:carbohydrate metabolic process"/>
    <property type="evidence" value="ECO:0007669"/>
    <property type="project" value="InterPro"/>
</dbReference>
<dbReference type="InterPro" id="IPR012341">
    <property type="entry name" value="6hp_glycosidase-like_sf"/>
</dbReference>
<evidence type="ECO:0000256" key="2">
    <source>
        <dbReference type="SAM" id="MobiDB-lite"/>
    </source>
</evidence>